<evidence type="ECO:0000313" key="4">
    <source>
        <dbReference type="Proteomes" id="UP000676511"/>
    </source>
</evidence>
<keyword evidence="1" id="KW-0472">Membrane</keyword>
<reference evidence="3 4" key="2">
    <citation type="submission" date="2021-03" db="EMBL/GenBank/DDBJ databases">
        <title>Human Oral Microbial Genomes.</title>
        <authorList>
            <person name="Johnston C.D."/>
            <person name="Chen T."/>
            <person name="Dewhirst F.E."/>
        </authorList>
    </citation>
    <scope>NUCLEOTIDE SEQUENCE [LARGE SCALE GENOMIC DNA]</scope>
    <source>
        <strain evidence="3 4">CCUG 66490</strain>
    </source>
</reference>
<dbReference type="EMBL" id="CP072329">
    <property type="protein sequence ID" value="QUB38518.1"/>
    <property type="molecule type" value="Genomic_DNA"/>
</dbReference>
<reference evidence="2" key="1">
    <citation type="submission" date="2016-12" db="EMBL/GenBank/DDBJ databases">
        <title>Draft genome of Streptococcus lactarius CCUG 66490T type strain.</title>
        <authorList>
            <person name="Salva-Serra F."/>
            <person name="Engstrom-Jakobsson H."/>
            <person name="Thorell K."/>
            <person name="Gomila M."/>
            <person name="Gonzales-Siles L."/>
            <person name="Busquets A."/>
            <person name="Jaen-Luchoro D."/>
            <person name="Karlsson R."/>
            <person name="Kristiansson E."/>
            <person name="Moore E."/>
        </authorList>
    </citation>
    <scope>NUCLEOTIDE SEQUENCE</scope>
    <source>
        <strain evidence="2">CCUG 66490</strain>
    </source>
</reference>
<dbReference type="Proteomes" id="UP001138780">
    <property type="component" value="Unassembled WGS sequence"/>
</dbReference>
<protein>
    <submittedName>
        <fullName evidence="2">Uncharacterized protein</fullName>
    </submittedName>
</protein>
<feature type="transmembrane region" description="Helical" evidence="1">
    <location>
        <begin position="30"/>
        <end position="51"/>
    </location>
</feature>
<dbReference type="EMBL" id="MRXX01000006">
    <property type="protein sequence ID" value="MBK4779485.1"/>
    <property type="molecule type" value="Genomic_DNA"/>
</dbReference>
<dbReference type="Proteomes" id="UP000676511">
    <property type="component" value="Chromosome"/>
</dbReference>
<evidence type="ECO:0000313" key="2">
    <source>
        <dbReference type="EMBL" id="MBK4779485.1"/>
    </source>
</evidence>
<evidence type="ECO:0000256" key="1">
    <source>
        <dbReference type="SAM" id="Phobius"/>
    </source>
</evidence>
<name>A0A9X0WNR9_9STRE</name>
<keyword evidence="1" id="KW-1133">Transmembrane helix</keyword>
<dbReference type="AlphaFoldDB" id="A0A9X0WNR9"/>
<accession>A0A9X0WNR9</accession>
<dbReference type="RefSeq" id="WP_200772528.1">
    <property type="nucleotide sequence ID" value="NZ_CP072329.1"/>
</dbReference>
<keyword evidence="4" id="KW-1185">Reference proteome</keyword>
<proteinExistence type="predicted"/>
<sequence length="113" mass="12854">MSGTELLLFVSLLCLLALVRIMRGVFNNALVFWLLAILYGTSLLLIIWEWVIMTSSMTFYGEIVKESYDSLFVKGLSVLGIFWSFIKFLCLGKLYMIIGNALLKNNSQDQVDD</sequence>
<organism evidence="2 5">
    <name type="scientific">Streptococcus lactarius</name>
    <dbReference type="NCBI Taxonomy" id="684066"/>
    <lineage>
        <taxon>Bacteria</taxon>
        <taxon>Bacillati</taxon>
        <taxon>Bacillota</taxon>
        <taxon>Bacilli</taxon>
        <taxon>Lactobacillales</taxon>
        <taxon>Streptococcaceae</taxon>
        <taxon>Streptococcus</taxon>
    </lineage>
</organism>
<feature type="transmembrane region" description="Helical" evidence="1">
    <location>
        <begin position="6"/>
        <end position="23"/>
    </location>
</feature>
<gene>
    <name evidence="2" type="ORF">BTU61_04630</name>
    <name evidence="3" type="ORF">J4854_08195</name>
</gene>
<evidence type="ECO:0000313" key="5">
    <source>
        <dbReference type="Proteomes" id="UP001138780"/>
    </source>
</evidence>
<evidence type="ECO:0000313" key="3">
    <source>
        <dbReference type="EMBL" id="QUB38518.1"/>
    </source>
</evidence>
<keyword evidence="1" id="KW-0812">Transmembrane</keyword>